<name>A0A118K182_CYNCS</name>
<evidence type="ECO:0000256" key="2">
    <source>
        <dbReference type="ARBA" id="ARBA00022475"/>
    </source>
</evidence>
<dbReference type="GO" id="GO:0005524">
    <property type="term" value="F:ATP binding"/>
    <property type="evidence" value="ECO:0007669"/>
    <property type="project" value="UniProtKB-KW"/>
</dbReference>
<dbReference type="GO" id="GO:0005886">
    <property type="term" value="C:plasma membrane"/>
    <property type="evidence" value="ECO:0007669"/>
    <property type="project" value="UniProtKB-SubCell"/>
</dbReference>
<dbReference type="PROSITE" id="PS50011">
    <property type="entry name" value="PROTEIN_KINASE_DOM"/>
    <property type="match status" value="1"/>
</dbReference>
<feature type="transmembrane region" description="Helical" evidence="10">
    <location>
        <begin position="12"/>
        <end position="34"/>
    </location>
</feature>
<reference evidence="12 13" key="1">
    <citation type="journal article" date="2016" name="Sci. Rep.">
        <title>The genome sequence of the outbreeding globe artichoke constructed de novo incorporating a phase-aware low-pass sequencing strategy of F1 progeny.</title>
        <authorList>
            <person name="Scaglione D."/>
            <person name="Reyes-Chin-Wo S."/>
            <person name="Acquadro A."/>
            <person name="Froenicke L."/>
            <person name="Portis E."/>
            <person name="Beitel C."/>
            <person name="Tirone M."/>
            <person name="Mauro R."/>
            <person name="Lo Monaco A."/>
            <person name="Mauromicale G."/>
            <person name="Faccioli P."/>
            <person name="Cattivelli L."/>
            <person name="Rieseberg L."/>
            <person name="Michelmore R."/>
            <person name="Lanteri S."/>
        </authorList>
    </citation>
    <scope>NUCLEOTIDE SEQUENCE [LARGE SCALE GENOMIC DNA]</scope>
    <source>
        <strain evidence="12">2C</strain>
    </source>
</reference>
<keyword evidence="13" id="KW-1185">Reference proteome</keyword>
<dbReference type="InterPro" id="IPR000719">
    <property type="entry name" value="Prot_kinase_dom"/>
</dbReference>
<dbReference type="SUPFAM" id="SSF56112">
    <property type="entry name" value="Protein kinase-like (PK-like)"/>
    <property type="match status" value="1"/>
</dbReference>
<comment type="caution">
    <text evidence="12">The sequence shown here is derived from an EMBL/GenBank/DDBJ whole genome shotgun (WGS) entry which is preliminary data.</text>
</comment>
<dbReference type="EMBL" id="LEKV01002653">
    <property type="protein sequence ID" value="KVI02430.1"/>
    <property type="molecule type" value="Genomic_DNA"/>
</dbReference>
<evidence type="ECO:0000256" key="10">
    <source>
        <dbReference type="SAM" id="Phobius"/>
    </source>
</evidence>
<evidence type="ECO:0000313" key="13">
    <source>
        <dbReference type="Proteomes" id="UP000243975"/>
    </source>
</evidence>
<evidence type="ECO:0000256" key="4">
    <source>
        <dbReference type="ARBA" id="ARBA00022729"/>
    </source>
</evidence>
<dbReference type="Gramene" id="KVI02430">
    <property type="protein sequence ID" value="KVI02430"/>
    <property type="gene ID" value="Ccrd_019314"/>
</dbReference>
<evidence type="ECO:0000256" key="5">
    <source>
        <dbReference type="ARBA" id="ARBA00022741"/>
    </source>
</evidence>
<evidence type="ECO:0000256" key="9">
    <source>
        <dbReference type="ARBA" id="ARBA00023157"/>
    </source>
</evidence>
<sequence length="450" mass="50693">MNPKMRAIRVYIAVSMLAFVICIVVAASVFYVIVCKRRKKKKKMKPKHCLSCNRSVDLELQQLSLSVRTASEKKVSFESSSQMESLDDHILPTTPRKVAAMVVESYTVEELRVATTEFSSTNLIEGSVYHGRLKGKDVAVKCTSPDTISKIKFELFQSPNRFHSNIIRLLGFCMGDGTITNTIATHDEFLVFEYAKNGSLKDWIHGGLAMKSHFIASCSCFLTWNQRLNICLDVANALQYMHQVLNPSYVHRNMKSRNIFLDEEFHAKVGNFGMEECVRYQNYPEEVPASGYLYSTYPSSWDEGYIAPEYSNSGAISPSMDIYAFGIVLLEILSGKPPIRRGKSESKDDGCRLSERIKHILNSGIVAEKVREWMDNALGENYPFEVAMKLVNLARECVDDDPSLRPTAGEVVVKLTELVAEGEEEQVIVRESSCRPLVAQPFAIKDVNDF</sequence>
<evidence type="ECO:0000256" key="8">
    <source>
        <dbReference type="ARBA" id="ARBA00023136"/>
    </source>
</evidence>
<keyword evidence="5" id="KW-0547">Nucleotide-binding</keyword>
<dbReference type="InterPro" id="IPR011009">
    <property type="entry name" value="Kinase-like_dom_sf"/>
</dbReference>
<dbReference type="AlphaFoldDB" id="A0A118K182"/>
<evidence type="ECO:0000256" key="1">
    <source>
        <dbReference type="ARBA" id="ARBA00004162"/>
    </source>
</evidence>
<dbReference type="InterPro" id="IPR001245">
    <property type="entry name" value="Ser-Thr/Tyr_kinase_cat_dom"/>
</dbReference>
<dbReference type="InterPro" id="IPR052611">
    <property type="entry name" value="Plant_RLK_LysM"/>
</dbReference>
<keyword evidence="6" id="KW-0067">ATP-binding</keyword>
<keyword evidence="2" id="KW-1003">Cell membrane</keyword>
<dbReference type="GO" id="GO:0051707">
    <property type="term" value="P:response to other organism"/>
    <property type="evidence" value="ECO:0007669"/>
    <property type="project" value="UniProtKB-ARBA"/>
</dbReference>
<evidence type="ECO:0000256" key="3">
    <source>
        <dbReference type="ARBA" id="ARBA00022692"/>
    </source>
</evidence>
<dbReference type="Gene3D" id="1.10.510.10">
    <property type="entry name" value="Transferase(Phosphotransferase) domain 1"/>
    <property type="match status" value="1"/>
</dbReference>
<feature type="domain" description="Protein kinase" evidence="11">
    <location>
        <begin position="107"/>
        <end position="419"/>
    </location>
</feature>
<evidence type="ECO:0000313" key="12">
    <source>
        <dbReference type="EMBL" id="KVI02430.1"/>
    </source>
</evidence>
<evidence type="ECO:0000256" key="7">
    <source>
        <dbReference type="ARBA" id="ARBA00022989"/>
    </source>
</evidence>
<dbReference type="OMA" id="WNLGYLA"/>
<dbReference type="Pfam" id="PF07714">
    <property type="entry name" value="PK_Tyr_Ser-Thr"/>
    <property type="match status" value="1"/>
</dbReference>
<accession>A0A118K182</accession>
<evidence type="ECO:0000256" key="6">
    <source>
        <dbReference type="ARBA" id="ARBA00022840"/>
    </source>
</evidence>
<dbReference type="Gene3D" id="3.30.200.20">
    <property type="entry name" value="Phosphorylase Kinase, domain 1"/>
    <property type="match status" value="1"/>
</dbReference>
<dbReference type="PANTHER" id="PTHR45927">
    <property type="entry name" value="LYSM-DOMAIN RECEPTOR-LIKE KINASE-RELATED"/>
    <property type="match status" value="1"/>
</dbReference>
<keyword evidence="4" id="KW-0732">Signal</keyword>
<gene>
    <name evidence="12" type="ORF">Ccrd_019314</name>
</gene>
<dbReference type="PANTHER" id="PTHR45927:SF13">
    <property type="entry name" value="PROTEIN LYK2"/>
    <property type="match status" value="1"/>
</dbReference>
<dbReference type="GO" id="GO:0004672">
    <property type="term" value="F:protein kinase activity"/>
    <property type="evidence" value="ECO:0007669"/>
    <property type="project" value="InterPro"/>
</dbReference>
<dbReference type="Proteomes" id="UP000243975">
    <property type="component" value="Unassembled WGS sequence"/>
</dbReference>
<keyword evidence="3 10" id="KW-0812">Transmembrane</keyword>
<protein>
    <recommendedName>
        <fullName evidence="11">Protein kinase domain-containing protein</fullName>
    </recommendedName>
</protein>
<keyword evidence="7 10" id="KW-1133">Transmembrane helix</keyword>
<keyword evidence="8 10" id="KW-0472">Membrane</keyword>
<keyword evidence="9" id="KW-1015">Disulfide bond</keyword>
<proteinExistence type="predicted"/>
<evidence type="ECO:0000259" key="11">
    <source>
        <dbReference type="PROSITE" id="PS50011"/>
    </source>
</evidence>
<comment type="subcellular location">
    <subcellularLocation>
        <location evidence="1">Cell membrane</location>
        <topology evidence="1">Single-pass membrane protein</topology>
    </subcellularLocation>
</comment>
<dbReference type="FunFam" id="1.10.510.10:FF:000468">
    <property type="entry name" value="PTI1-like tyrosine-protein kinase 3"/>
    <property type="match status" value="1"/>
</dbReference>
<organism evidence="12 13">
    <name type="scientific">Cynara cardunculus var. scolymus</name>
    <name type="common">Globe artichoke</name>
    <name type="synonym">Cynara scolymus</name>
    <dbReference type="NCBI Taxonomy" id="59895"/>
    <lineage>
        <taxon>Eukaryota</taxon>
        <taxon>Viridiplantae</taxon>
        <taxon>Streptophyta</taxon>
        <taxon>Embryophyta</taxon>
        <taxon>Tracheophyta</taxon>
        <taxon>Spermatophyta</taxon>
        <taxon>Magnoliopsida</taxon>
        <taxon>eudicotyledons</taxon>
        <taxon>Gunneridae</taxon>
        <taxon>Pentapetalae</taxon>
        <taxon>asterids</taxon>
        <taxon>campanulids</taxon>
        <taxon>Asterales</taxon>
        <taxon>Asteraceae</taxon>
        <taxon>Carduoideae</taxon>
        <taxon>Cardueae</taxon>
        <taxon>Carduinae</taxon>
        <taxon>Cynara</taxon>
    </lineage>
</organism>